<dbReference type="EMBL" id="JAHUZB010000007">
    <property type="protein sequence ID" value="MBV7391984.1"/>
    <property type="molecule type" value="Genomic_DNA"/>
</dbReference>
<proteinExistence type="predicted"/>
<accession>A0ABS6TGA8</accession>
<dbReference type="PROSITE" id="PS51257">
    <property type="entry name" value="PROKAR_LIPOPROTEIN"/>
    <property type="match status" value="1"/>
</dbReference>
<evidence type="ECO:0000313" key="3">
    <source>
        <dbReference type="EMBL" id="MBV7391984.1"/>
    </source>
</evidence>
<evidence type="ECO:0000256" key="1">
    <source>
        <dbReference type="SAM" id="SignalP"/>
    </source>
</evidence>
<organism evidence="3 4">
    <name type="scientific">Enterococcus alishanensis</name>
    <dbReference type="NCBI Taxonomy" id="1303817"/>
    <lineage>
        <taxon>Bacteria</taxon>
        <taxon>Bacillati</taxon>
        <taxon>Bacillota</taxon>
        <taxon>Bacilli</taxon>
        <taxon>Lactobacillales</taxon>
        <taxon>Enterococcaceae</taxon>
        <taxon>Enterococcus</taxon>
    </lineage>
</organism>
<protein>
    <recommendedName>
        <fullName evidence="2">Cyclophilin-like domain-containing protein</fullName>
    </recommendedName>
</protein>
<name>A0ABS6TGA8_9ENTE</name>
<gene>
    <name evidence="3" type="ORF">KUA55_14985</name>
</gene>
<dbReference type="InterPro" id="IPR041183">
    <property type="entry name" value="Cyclophilin-like"/>
</dbReference>
<keyword evidence="1" id="KW-0732">Signal</keyword>
<reference evidence="3 4" key="1">
    <citation type="submission" date="2021-06" db="EMBL/GenBank/DDBJ databases">
        <title>Enterococcus alishanensis sp. nov., a novel lactic acid bacterium isolated from fresh coffee beans.</title>
        <authorList>
            <person name="Chen Y.-S."/>
        </authorList>
    </citation>
    <scope>NUCLEOTIDE SEQUENCE [LARGE SCALE GENOMIC DNA]</scope>
    <source>
        <strain evidence="3 4">ALS3</strain>
    </source>
</reference>
<dbReference type="Proteomes" id="UP000774130">
    <property type="component" value="Unassembled WGS sequence"/>
</dbReference>
<dbReference type="RefSeq" id="WP_218327200.1">
    <property type="nucleotide sequence ID" value="NZ_JAHUZB010000007.1"/>
</dbReference>
<feature type="signal peptide" evidence="1">
    <location>
        <begin position="1"/>
        <end position="19"/>
    </location>
</feature>
<feature type="chain" id="PRO_5045050034" description="Cyclophilin-like domain-containing protein" evidence="1">
    <location>
        <begin position="20"/>
        <end position="163"/>
    </location>
</feature>
<evidence type="ECO:0000313" key="4">
    <source>
        <dbReference type="Proteomes" id="UP000774130"/>
    </source>
</evidence>
<feature type="domain" description="Cyclophilin-like" evidence="2">
    <location>
        <begin position="50"/>
        <end position="159"/>
    </location>
</feature>
<sequence>MKRLFLLMFLLLSGCTVNQNTYENIEESTSQTGTIQSRNNLEENVMRLLLTINEQNYTISLNNSQAAIDFYQMMPLDLTLSDFNQTEKVADLPKSLRIDGSPSGAAAQSGQLAYYAPWENLAIFYQDFRYGEGLVILGEIDQGADMLRNLNQNVEITFSQLNE</sequence>
<dbReference type="Pfam" id="PF18050">
    <property type="entry name" value="Cyclophil_like2"/>
    <property type="match status" value="1"/>
</dbReference>
<evidence type="ECO:0000259" key="2">
    <source>
        <dbReference type="Pfam" id="PF18050"/>
    </source>
</evidence>
<keyword evidence="4" id="KW-1185">Reference proteome</keyword>
<comment type="caution">
    <text evidence="3">The sequence shown here is derived from an EMBL/GenBank/DDBJ whole genome shotgun (WGS) entry which is preliminary data.</text>
</comment>